<dbReference type="AlphaFoldDB" id="V6MD25"/>
<organism evidence="13 14">
    <name type="scientific">Brevibacillus panacihumi W25</name>
    <dbReference type="NCBI Taxonomy" id="1408254"/>
    <lineage>
        <taxon>Bacteria</taxon>
        <taxon>Bacillati</taxon>
        <taxon>Bacillota</taxon>
        <taxon>Bacilli</taxon>
        <taxon>Bacillales</taxon>
        <taxon>Paenibacillaceae</taxon>
        <taxon>Brevibacillus</taxon>
    </lineage>
</organism>
<keyword evidence="1 10" id="KW-0963">Cytoplasm</keyword>
<dbReference type="Proteomes" id="UP000017973">
    <property type="component" value="Unassembled WGS sequence"/>
</dbReference>
<keyword evidence="9 10" id="KW-0342">GTP-binding</keyword>
<feature type="domain" description="EngC GTPase" evidence="11">
    <location>
        <begin position="121"/>
        <end position="268"/>
    </location>
</feature>
<keyword evidence="4 10" id="KW-0699">rRNA-binding</keyword>
<keyword evidence="2 10" id="KW-0690">Ribosome biogenesis</keyword>
<protein>
    <recommendedName>
        <fullName evidence="10">Small ribosomal subunit biogenesis GTPase RsgA</fullName>
        <ecNumber evidence="10">3.6.1.-</ecNumber>
    </recommendedName>
</protein>
<dbReference type="GO" id="GO:0005737">
    <property type="term" value="C:cytoplasm"/>
    <property type="evidence" value="ECO:0007669"/>
    <property type="project" value="UniProtKB-SubCell"/>
</dbReference>
<dbReference type="HOGENOM" id="CLU_033617_0_1_9"/>
<dbReference type="PROSITE" id="PS50936">
    <property type="entry name" value="ENGC_GTPASE"/>
    <property type="match status" value="1"/>
</dbReference>
<keyword evidence="6 10" id="KW-0378">Hydrolase</keyword>
<comment type="subunit">
    <text evidence="10">Monomer. Associates with 30S ribosomal subunit, binds 16S rRNA.</text>
</comment>
<dbReference type="SUPFAM" id="SSF52540">
    <property type="entry name" value="P-loop containing nucleoside triphosphate hydrolases"/>
    <property type="match status" value="1"/>
</dbReference>
<dbReference type="HAMAP" id="MF_01820">
    <property type="entry name" value="GTPase_RsgA"/>
    <property type="match status" value="1"/>
</dbReference>
<evidence type="ECO:0000256" key="9">
    <source>
        <dbReference type="ARBA" id="ARBA00023134"/>
    </source>
</evidence>
<feature type="binding site" evidence="10">
    <location>
        <position position="300"/>
    </location>
    <ligand>
        <name>Zn(2+)</name>
        <dbReference type="ChEBI" id="CHEBI:29105"/>
    </ligand>
</feature>
<feature type="binding site" evidence="10">
    <location>
        <position position="306"/>
    </location>
    <ligand>
        <name>Zn(2+)</name>
        <dbReference type="ChEBI" id="CHEBI:29105"/>
    </ligand>
</feature>
<dbReference type="PANTHER" id="PTHR32120">
    <property type="entry name" value="SMALL RIBOSOMAL SUBUNIT BIOGENESIS GTPASE RSGA"/>
    <property type="match status" value="1"/>
</dbReference>
<dbReference type="PATRIC" id="fig|1408254.3.peg.4070"/>
<feature type="binding site" evidence="10">
    <location>
        <position position="298"/>
    </location>
    <ligand>
        <name>Zn(2+)</name>
        <dbReference type="ChEBI" id="CHEBI:29105"/>
    </ligand>
</feature>
<feature type="binding site" evidence="10">
    <location>
        <begin position="160"/>
        <end position="163"/>
    </location>
    <ligand>
        <name>GTP</name>
        <dbReference type="ChEBI" id="CHEBI:37565"/>
    </ligand>
</feature>
<accession>V6MD25</accession>
<evidence type="ECO:0000256" key="1">
    <source>
        <dbReference type="ARBA" id="ARBA00022490"/>
    </source>
</evidence>
<keyword evidence="14" id="KW-1185">Reference proteome</keyword>
<dbReference type="GO" id="GO:0019843">
    <property type="term" value="F:rRNA binding"/>
    <property type="evidence" value="ECO:0007669"/>
    <property type="project" value="UniProtKB-KW"/>
</dbReference>
<dbReference type="PANTHER" id="PTHR32120:SF10">
    <property type="entry name" value="SMALL RIBOSOMAL SUBUNIT BIOGENESIS GTPASE RSGA"/>
    <property type="match status" value="1"/>
</dbReference>
<dbReference type="EC" id="3.6.1.-" evidence="10"/>
<comment type="caution">
    <text evidence="13">The sequence shown here is derived from an EMBL/GenBank/DDBJ whole genome shotgun (WGS) entry which is preliminary data.</text>
</comment>
<comment type="function">
    <text evidence="10">One of several proteins that assist in the late maturation steps of the functional core of the 30S ribosomal subunit. Helps release RbfA from mature subunits. May play a role in the assembly of ribosomal proteins into the subunit. Circularly permuted GTPase that catalyzes slow GTP hydrolysis, GTPase activity is stimulated by the 30S ribosomal subunit.</text>
</comment>
<dbReference type="CDD" id="cd01854">
    <property type="entry name" value="YjeQ_EngC"/>
    <property type="match status" value="1"/>
</dbReference>
<feature type="binding site" evidence="10">
    <location>
        <position position="293"/>
    </location>
    <ligand>
        <name>Zn(2+)</name>
        <dbReference type="ChEBI" id="CHEBI:29105"/>
    </ligand>
</feature>
<dbReference type="InterPro" id="IPR004881">
    <property type="entry name" value="Ribosome_biogen_GTPase_RsgA"/>
</dbReference>
<dbReference type="EMBL" id="AYJU01000017">
    <property type="protein sequence ID" value="EST53283.1"/>
    <property type="molecule type" value="Genomic_DNA"/>
</dbReference>
<dbReference type="Gene3D" id="3.40.50.300">
    <property type="entry name" value="P-loop containing nucleotide triphosphate hydrolases"/>
    <property type="match status" value="1"/>
</dbReference>
<dbReference type="SUPFAM" id="SSF50249">
    <property type="entry name" value="Nucleic acid-binding proteins"/>
    <property type="match status" value="1"/>
</dbReference>
<dbReference type="InterPro" id="IPR010914">
    <property type="entry name" value="RsgA_GTPase_dom"/>
</dbReference>
<name>V6MD25_9BACL</name>
<evidence type="ECO:0000313" key="13">
    <source>
        <dbReference type="EMBL" id="EST53283.1"/>
    </source>
</evidence>
<dbReference type="GO" id="GO:0003924">
    <property type="term" value="F:GTPase activity"/>
    <property type="evidence" value="ECO:0007669"/>
    <property type="project" value="UniProtKB-UniRule"/>
</dbReference>
<dbReference type="InterPro" id="IPR027417">
    <property type="entry name" value="P-loop_NTPase"/>
</dbReference>
<dbReference type="InterPro" id="IPR012340">
    <property type="entry name" value="NA-bd_OB-fold"/>
</dbReference>
<comment type="cofactor">
    <cofactor evidence="10">
        <name>Zn(2+)</name>
        <dbReference type="ChEBI" id="CHEBI:29105"/>
    </cofactor>
    <text evidence="10">Binds 1 zinc ion per subunit.</text>
</comment>
<dbReference type="Pfam" id="PF03193">
    <property type="entry name" value="RsgA_GTPase"/>
    <property type="match status" value="1"/>
</dbReference>
<dbReference type="PROSITE" id="PS51721">
    <property type="entry name" value="G_CP"/>
    <property type="match status" value="1"/>
</dbReference>
<gene>
    <name evidence="10" type="primary">rsgA</name>
    <name evidence="13" type="ORF">T458_20775</name>
</gene>
<keyword evidence="5 10" id="KW-0547">Nucleotide-binding</keyword>
<keyword evidence="3 10" id="KW-0479">Metal-binding</keyword>
<evidence type="ECO:0000256" key="4">
    <source>
        <dbReference type="ARBA" id="ARBA00022730"/>
    </source>
</evidence>
<feature type="domain" description="CP-type G" evidence="12">
    <location>
        <begin position="111"/>
        <end position="270"/>
    </location>
</feature>
<dbReference type="InterPro" id="IPR030378">
    <property type="entry name" value="G_CP_dom"/>
</dbReference>
<dbReference type="eggNOG" id="COG1162">
    <property type="taxonomic scope" value="Bacteria"/>
</dbReference>
<dbReference type="GO" id="GO:0046872">
    <property type="term" value="F:metal ion binding"/>
    <property type="evidence" value="ECO:0007669"/>
    <property type="project" value="UniProtKB-KW"/>
</dbReference>
<dbReference type="NCBIfam" id="TIGR00157">
    <property type="entry name" value="ribosome small subunit-dependent GTPase A"/>
    <property type="match status" value="1"/>
</dbReference>
<comment type="subcellular location">
    <subcellularLocation>
        <location evidence="10">Cytoplasm</location>
    </subcellularLocation>
</comment>
<evidence type="ECO:0000259" key="11">
    <source>
        <dbReference type="PROSITE" id="PS50936"/>
    </source>
</evidence>
<comment type="similarity">
    <text evidence="10">Belongs to the TRAFAC class YlqF/YawG GTPase family. RsgA subfamily.</text>
</comment>
<evidence type="ECO:0000259" key="12">
    <source>
        <dbReference type="PROSITE" id="PS51721"/>
    </source>
</evidence>
<dbReference type="Gene3D" id="1.10.40.50">
    <property type="entry name" value="Probable gtpase engc, domain 3"/>
    <property type="match status" value="1"/>
</dbReference>
<dbReference type="GO" id="GO:0005525">
    <property type="term" value="F:GTP binding"/>
    <property type="evidence" value="ECO:0007669"/>
    <property type="project" value="UniProtKB-UniRule"/>
</dbReference>
<evidence type="ECO:0000256" key="7">
    <source>
        <dbReference type="ARBA" id="ARBA00022833"/>
    </source>
</evidence>
<evidence type="ECO:0000256" key="3">
    <source>
        <dbReference type="ARBA" id="ARBA00022723"/>
    </source>
</evidence>
<evidence type="ECO:0000256" key="6">
    <source>
        <dbReference type="ARBA" id="ARBA00022801"/>
    </source>
</evidence>
<evidence type="ECO:0000256" key="2">
    <source>
        <dbReference type="ARBA" id="ARBA00022517"/>
    </source>
</evidence>
<evidence type="ECO:0000256" key="5">
    <source>
        <dbReference type="ARBA" id="ARBA00022741"/>
    </source>
</evidence>
<evidence type="ECO:0000256" key="10">
    <source>
        <dbReference type="HAMAP-Rule" id="MF_01820"/>
    </source>
</evidence>
<sequence>MNQPQQENKAERILQKMGWNAAFEAHFAPYAEQGYSVGRVTLEHKRIYRVISEHGELLGEVTGKLRYEASGREDYPAVGDWVVISPRPEEQKATIHALLPRKSKFSRKVAGSTVEEQIVATNVDTVFLVNALNHDFNLRRIERYLILAWESGAAPVIVLSKADLCDDLEARIAEVESVAIGVPVHVVSAEQDEGLDQLAPYLGEGQTVALLGSSGVGKSTLINKLSGAEMQRVSEVRAGDDRGRHTTTHRELFLLPRGGLMIDTPGMRELQLWEADEGFRDAFDDIESLGESCRFSDCQHLREPGCAIRAALADGTLDQSRYDNYRKLQRELAHLARKEDAALRAAEKAKWKKITMGQRQKKK</sequence>
<evidence type="ECO:0000313" key="14">
    <source>
        <dbReference type="Proteomes" id="UP000017973"/>
    </source>
</evidence>
<dbReference type="GO" id="GO:0042274">
    <property type="term" value="P:ribosomal small subunit biogenesis"/>
    <property type="evidence" value="ECO:0007669"/>
    <property type="project" value="UniProtKB-UniRule"/>
</dbReference>
<reference evidence="13 14" key="1">
    <citation type="journal article" date="2014" name="Genome Announc.">
        <title>Draft Genome Sequence of Brevibacillus panacihumi Strain W25, a Halotolerant Hydrocarbon-Degrading Bacterium.</title>
        <authorList>
            <person name="Wang X."/>
            <person name="Jin D."/>
            <person name="Zhou L."/>
            <person name="Wu L."/>
            <person name="An W."/>
            <person name="Chen Y."/>
            <person name="Zhao L."/>
        </authorList>
    </citation>
    <scope>NUCLEOTIDE SEQUENCE [LARGE SCALE GENOMIC DNA]</scope>
    <source>
        <strain evidence="13 14">W25</strain>
    </source>
</reference>
<feature type="binding site" evidence="10">
    <location>
        <begin position="212"/>
        <end position="220"/>
    </location>
    <ligand>
        <name>GTP</name>
        <dbReference type="ChEBI" id="CHEBI:37565"/>
    </ligand>
</feature>
<evidence type="ECO:0000256" key="8">
    <source>
        <dbReference type="ARBA" id="ARBA00022884"/>
    </source>
</evidence>
<proteinExistence type="inferred from homology"/>
<keyword evidence="7 10" id="KW-0862">Zinc</keyword>
<dbReference type="STRING" id="1408254.T458_20775"/>
<keyword evidence="8 10" id="KW-0694">RNA-binding</keyword>